<dbReference type="SUPFAM" id="SSF103473">
    <property type="entry name" value="MFS general substrate transporter"/>
    <property type="match status" value="1"/>
</dbReference>
<dbReference type="AlphaFoldDB" id="A0A6C1BWL2"/>
<dbReference type="GeneID" id="75185705"/>
<evidence type="ECO:0000256" key="4">
    <source>
        <dbReference type="ARBA" id="ARBA00022692"/>
    </source>
</evidence>
<keyword evidence="5" id="KW-1133">Transmembrane helix</keyword>
<evidence type="ECO:0000313" key="9">
    <source>
        <dbReference type="Proteomes" id="UP000298111"/>
    </source>
</evidence>
<name>A0A6C1BWL2_9ACTN</name>
<evidence type="ECO:0000256" key="5">
    <source>
        <dbReference type="ARBA" id="ARBA00022989"/>
    </source>
</evidence>
<dbReference type="InterPro" id="IPR004638">
    <property type="entry name" value="EmrB-like"/>
</dbReference>
<dbReference type="InterPro" id="IPR036259">
    <property type="entry name" value="MFS_trans_sf"/>
</dbReference>
<keyword evidence="6" id="KW-0472">Membrane</keyword>
<comment type="subcellular location">
    <subcellularLocation>
        <location evidence="1">Cell membrane</location>
        <topology evidence="1">Multi-pass membrane protein</topology>
    </subcellularLocation>
</comment>
<gene>
    <name evidence="8" type="ORF">D8771_05275</name>
</gene>
<dbReference type="EMBL" id="RCIY01000029">
    <property type="protein sequence ID" value="TGG87157.1"/>
    <property type="molecule type" value="Genomic_DNA"/>
</dbReference>
<dbReference type="CDD" id="cd17321">
    <property type="entry name" value="MFS_MMR_MDR_like"/>
    <property type="match status" value="1"/>
</dbReference>
<sequence length="499" mass="50066">MSGKKPKPSPRPTTGPAAARTREPAGPRGAGSDAAAGTPARPSLRMLLACGALFLVVLDATIVSVALPAIGGELAMDGAALGWVVNAYTLAVAGLLLLGGRLADLYGTRAVLVAGLAVFTLGNLGSAAATQPAVLVTARALQGIGGALLTPATLTVVHQTHQDPVRRTRALGLWSMMGAVGAAAGTVAGGFLTDTLGWRSVFWSKVPIGAALAVLGLAVLPRLAAARGTRRLDVTGALLVTCGLTALVYGVVTLRDPATRPGARAALVAAVVLLALFLLHQARWAREPLVPLRLLGHRSVGSANVVVFCLGVAYLASPVLLALYLQQVLHYSPSRAGFGFLPCALTVMLGAHLAGRLTPRRGARRTAALGMGVTAAGFLLLARVGAHSSFWPDIAVPSLVFGLGAGLAFTPITVCATSGIDSSLTGLAAGLLNTTRQVATALGVAVFTTLAEARGGAGGYALSFGLGGLVVLAGAVTALLWLPAADRPGAGPAGPRGTG</sequence>
<dbReference type="GO" id="GO:0005886">
    <property type="term" value="C:plasma membrane"/>
    <property type="evidence" value="ECO:0007669"/>
    <property type="project" value="UniProtKB-SubCell"/>
</dbReference>
<keyword evidence="7" id="KW-0046">Antibiotic resistance</keyword>
<reference evidence="8 9" key="1">
    <citation type="submission" date="2018-10" db="EMBL/GenBank/DDBJ databases">
        <title>Isolation of pseudouridimycin from Streptomyces albus DSM 40763.</title>
        <authorList>
            <person name="Rosenqvist P."/>
            <person name="Metsae-Ketelae M."/>
            <person name="Virta P."/>
        </authorList>
    </citation>
    <scope>NUCLEOTIDE SEQUENCE [LARGE SCALE GENOMIC DNA]</scope>
    <source>
        <strain evidence="8 9">DSM 40763</strain>
    </source>
</reference>
<evidence type="ECO:0000256" key="1">
    <source>
        <dbReference type="ARBA" id="ARBA00004651"/>
    </source>
</evidence>
<dbReference type="PROSITE" id="PS50850">
    <property type="entry name" value="MFS"/>
    <property type="match status" value="1"/>
</dbReference>
<dbReference type="Gene3D" id="1.20.1250.20">
    <property type="entry name" value="MFS general substrate transporter like domains"/>
    <property type="match status" value="1"/>
</dbReference>
<dbReference type="NCBIfam" id="TIGR00711">
    <property type="entry name" value="efflux_EmrB"/>
    <property type="match status" value="1"/>
</dbReference>
<evidence type="ECO:0000256" key="3">
    <source>
        <dbReference type="ARBA" id="ARBA00022475"/>
    </source>
</evidence>
<protein>
    <submittedName>
        <fullName evidence="8">DHA2 family efflux MFS transporter permease subunit</fullName>
    </submittedName>
</protein>
<dbReference type="InterPro" id="IPR011701">
    <property type="entry name" value="MFS"/>
</dbReference>
<evidence type="ECO:0000256" key="2">
    <source>
        <dbReference type="ARBA" id="ARBA00022448"/>
    </source>
</evidence>
<evidence type="ECO:0000256" key="7">
    <source>
        <dbReference type="ARBA" id="ARBA00023251"/>
    </source>
</evidence>
<accession>A0A6C1BWL2</accession>
<dbReference type="InterPro" id="IPR020846">
    <property type="entry name" value="MFS_dom"/>
</dbReference>
<dbReference type="PANTHER" id="PTHR42718">
    <property type="entry name" value="MAJOR FACILITATOR SUPERFAMILY MULTIDRUG TRANSPORTER MFSC"/>
    <property type="match status" value="1"/>
</dbReference>
<dbReference type="RefSeq" id="WP_016466954.1">
    <property type="nucleotide sequence ID" value="NZ_BBQG01000010.1"/>
</dbReference>
<proteinExistence type="predicted"/>
<dbReference type="GO" id="GO:0022857">
    <property type="term" value="F:transmembrane transporter activity"/>
    <property type="evidence" value="ECO:0007669"/>
    <property type="project" value="InterPro"/>
</dbReference>
<dbReference type="Proteomes" id="UP000298111">
    <property type="component" value="Unassembled WGS sequence"/>
</dbReference>
<dbReference type="Gene3D" id="1.20.1720.10">
    <property type="entry name" value="Multidrug resistance protein D"/>
    <property type="match status" value="1"/>
</dbReference>
<comment type="caution">
    <text evidence="8">The sequence shown here is derived from an EMBL/GenBank/DDBJ whole genome shotgun (WGS) entry which is preliminary data.</text>
</comment>
<keyword evidence="4" id="KW-0812">Transmembrane</keyword>
<keyword evidence="2" id="KW-0813">Transport</keyword>
<organism evidence="8 9">
    <name type="scientific">Streptomyces albus</name>
    <dbReference type="NCBI Taxonomy" id="1888"/>
    <lineage>
        <taxon>Bacteria</taxon>
        <taxon>Bacillati</taxon>
        <taxon>Actinomycetota</taxon>
        <taxon>Actinomycetes</taxon>
        <taxon>Kitasatosporales</taxon>
        <taxon>Streptomycetaceae</taxon>
        <taxon>Streptomyces</taxon>
    </lineage>
</organism>
<dbReference type="Pfam" id="PF07690">
    <property type="entry name" value="MFS_1"/>
    <property type="match status" value="1"/>
</dbReference>
<keyword evidence="3" id="KW-1003">Cell membrane</keyword>
<evidence type="ECO:0000313" key="8">
    <source>
        <dbReference type="EMBL" id="TGG87157.1"/>
    </source>
</evidence>
<dbReference type="PANTHER" id="PTHR42718:SF46">
    <property type="entry name" value="BLR6921 PROTEIN"/>
    <property type="match status" value="1"/>
</dbReference>
<dbReference type="GO" id="GO:0046677">
    <property type="term" value="P:response to antibiotic"/>
    <property type="evidence" value="ECO:0007669"/>
    <property type="project" value="UniProtKB-KW"/>
</dbReference>
<evidence type="ECO:0000256" key="6">
    <source>
        <dbReference type="ARBA" id="ARBA00023136"/>
    </source>
</evidence>